<dbReference type="InterPro" id="IPR000182">
    <property type="entry name" value="GNAT_dom"/>
</dbReference>
<comment type="caution">
    <text evidence="3">The sequence shown here is derived from an EMBL/GenBank/DDBJ whole genome shotgun (WGS) entry which is preliminary data.</text>
</comment>
<evidence type="ECO:0000313" key="4">
    <source>
        <dbReference type="Proteomes" id="UP000480222"/>
    </source>
</evidence>
<evidence type="ECO:0000313" key="3">
    <source>
        <dbReference type="EMBL" id="CAB0601240.1"/>
    </source>
</evidence>
<dbReference type="SUPFAM" id="SSF55729">
    <property type="entry name" value="Acyl-CoA N-acyltransferases (Nat)"/>
    <property type="match status" value="1"/>
</dbReference>
<dbReference type="PANTHER" id="PTHR43420">
    <property type="entry name" value="ACETYLTRANSFERASE"/>
    <property type="match status" value="1"/>
</dbReference>
<dbReference type="OMA" id="EWEPENG"/>
<dbReference type="AlphaFoldDB" id="A0A0D6FZA8"/>
<organism evidence="3 4">
    <name type="scientific">Corynebacterium diphtheriae</name>
    <dbReference type="NCBI Taxonomy" id="1717"/>
    <lineage>
        <taxon>Bacteria</taxon>
        <taxon>Bacillati</taxon>
        <taxon>Actinomycetota</taxon>
        <taxon>Actinomycetes</taxon>
        <taxon>Mycobacteriales</taxon>
        <taxon>Corynebacteriaceae</taxon>
        <taxon>Corynebacterium</taxon>
    </lineage>
</organism>
<dbReference type="PANTHER" id="PTHR43420:SF12">
    <property type="entry name" value="N-ACETYLTRANSFERASE DOMAIN-CONTAINING PROTEIN"/>
    <property type="match status" value="1"/>
</dbReference>
<evidence type="ECO:0000256" key="1">
    <source>
        <dbReference type="ARBA" id="ARBA00022679"/>
    </source>
</evidence>
<gene>
    <name evidence="3" type="ORF">CIP107547_01262</name>
</gene>
<dbReference type="GO" id="GO:0016747">
    <property type="term" value="F:acyltransferase activity, transferring groups other than amino-acyl groups"/>
    <property type="evidence" value="ECO:0007669"/>
    <property type="project" value="InterPro"/>
</dbReference>
<dbReference type="KEGG" id="cdip:ERS451417_00990"/>
<dbReference type="Proteomes" id="UP000480222">
    <property type="component" value="Unassembled WGS sequence"/>
</dbReference>
<dbReference type="OrthoDB" id="4553064at2"/>
<keyword evidence="1 3" id="KW-0808">Transferase</keyword>
<proteinExistence type="predicted"/>
<keyword evidence="2" id="KW-0012">Acyltransferase</keyword>
<name>A0A0D6FZA8_CORDP</name>
<evidence type="ECO:0000256" key="2">
    <source>
        <dbReference type="ARBA" id="ARBA00023315"/>
    </source>
</evidence>
<dbReference type="CDD" id="cd04301">
    <property type="entry name" value="NAT_SF"/>
    <property type="match status" value="1"/>
</dbReference>
<dbReference type="Gene3D" id="3.40.630.30">
    <property type="match status" value="1"/>
</dbReference>
<protein>
    <submittedName>
        <fullName evidence="3">N-acetyltransferase</fullName>
    </submittedName>
</protein>
<dbReference type="InterPro" id="IPR050680">
    <property type="entry name" value="YpeA/RimI_acetyltransf"/>
</dbReference>
<sequence>MSASEFTLVPTTESDRTYIARLNFLTDVFGDEHADIGADFLEDYRFYVKQWDPTNGGLIAWSPKMIPAGGAWLVWGNNNDHGYGYVSEDIPEVAIAIEPRYRGKGVGSILLNKSLELARTLGAPGLSLSVDDGNPRAKKLYERLGFQHIRHSDAGFSIMCYRF</sequence>
<accession>A0A0D6FZA8</accession>
<dbReference type="GeneID" id="29423104"/>
<reference evidence="3 4" key="1">
    <citation type="submission" date="2020-02" db="EMBL/GenBank/DDBJ databases">
        <authorList>
            <person name="Brisse S."/>
        </authorList>
    </citation>
    <scope>NUCLEOTIDE SEQUENCE [LARGE SCALE GENOMIC DNA]</scope>
    <source>
        <strain evidence="3">CIP107547</strain>
    </source>
</reference>
<dbReference type="InterPro" id="IPR016181">
    <property type="entry name" value="Acyl_CoA_acyltransferase"/>
</dbReference>
<dbReference type="PROSITE" id="PS51186">
    <property type="entry name" value="GNAT"/>
    <property type="match status" value="1"/>
</dbReference>
<dbReference type="EMBL" id="CADDAV010000015">
    <property type="protein sequence ID" value="CAB0601240.1"/>
    <property type="molecule type" value="Genomic_DNA"/>
</dbReference>
<dbReference type="RefSeq" id="WP_003851148.1">
    <property type="nucleotide sequence ID" value="NZ_CABVGJ010000005.1"/>
</dbReference>
<dbReference type="Pfam" id="PF00583">
    <property type="entry name" value="Acetyltransf_1"/>
    <property type="match status" value="1"/>
</dbReference>
<dbReference type="KEGG" id="cdi:DIP1081"/>